<dbReference type="Proteomes" id="UP000010103">
    <property type="component" value="Chromosome"/>
</dbReference>
<dbReference type="KEGG" id="mml:MLC_0050"/>
<evidence type="ECO:0008006" key="4">
    <source>
        <dbReference type="Google" id="ProtNLM"/>
    </source>
</evidence>
<dbReference type="EMBL" id="FQ377874">
    <property type="protein sequence ID" value="CBW53733.1"/>
    <property type="molecule type" value="Genomic_DNA"/>
</dbReference>
<proteinExistence type="predicted"/>
<protein>
    <recommendedName>
        <fullName evidence="4">Transmembrane protein</fullName>
    </recommendedName>
</protein>
<dbReference type="HOGENOM" id="CLU_762508_0_0_14"/>
<feature type="transmembrane region" description="Helical" evidence="1">
    <location>
        <begin position="328"/>
        <end position="351"/>
    </location>
</feature>
<keyword evidence="1" id="KW-1133">Transmembrane helix</keyword>
<accession>F4MNQ1</accession>
<feature type="transmembrane region" description="Helical" evidence="1">
    <location>
        <begin position="42"/>
        <end position="61"/>
    </location>
</feature>
<dbReference type="SUPFAM" id="SSF58104">
    <property type="entry name" value="Methyl-accepting chemotaxis protein (MCP) signaling domain"/>
    <property type="match status" value="1"/>
</dbReference>
<name>F4MNQ1_MYCML</name>
<evidence type="ECO:0000256" key="1">
    <source>
        <dbReference type="SAM" id="Phobius"/>
    </source>
</evidence>
<gene>
    <name evidence="2" type="ORF">MLC_0050</name>
</gene>
<dbReference type="OrthoDB" id="401015at2"/>
<organism evidence="2 3">
    <name type="scientific">Mycoplasma mycoides subsp. capri LC str. 95010</name>
    <dbReference type="NCBI Taxonomy" id="862259"/>
    <lineage>
        <taxon>Bacteria</taxon>
        <taxon>Bacillati</taxon>
        <taxon>Mycoplasmatota</taxon>
        <taxon>Mollicutes</taxon>
        <taxon>Mycoplasmataceae</taxon>
        <taxon>Mycoplasma</taxon>
    </lineage>
</organism>
<feature type="transmembrane region" description="Helical" evidence="1">
    <location>
        <begin position="297"/>
        <end position="316"/>
    </location>
</feature>
<keyword evidence="1" id="KW-0812">Transmembrane</keyword>
<keyword evidence="1" id="KW-0472">Membrane</keyword>
<dbReference type="AlphaFoldDB" id="F4MNQ1"/>
<dbReference type="RefSeq" id="WP_013729163.1">
    <property type="nucleotide sequence ID" value="NC_015431.1"/>
</dbReference>
<reference evidence="3" key="1">
    <citation type="journal article" date="2011" name="BMC Genomics">
        <title>Mycoplasma mycoides, from "mycoides Small Colony" to "capri". A microevolutionary perspective.</title>
        <authorList>
            <person name="Thiaucourt F."/>
            <person name="Manso-Silvan L."/>
            <person name="Salah W."/>
            <person name="Barbe V."/>
            <person name="Berger A."/>
            <person name="Jacob D."/>
            <person name="Breton M."/>
            <person name="Dupuy V."/>
            <person name="Lomenech A.M."/>
            <person name="Blanchard A."/>
            <person name="Sirand-Pugnet P."/>
        </authorList>
    </citation>
    <scope>NUCLEOTIDE SEQUENCE [LARGE SCALE GENOMIC DNA]</scope>
    <source>
        <strain evidence="3">95010</strain>
    </source>
</reference>
<sequence>MIRDFNNQEVTLDDLEQNNNKTDKNKPKVQFLMRFSLVFSNISTHIFLFVLIVITSLFFGLRYTYYNYKVDLITNAHKIKPSIPKLKEVYNEALQVVEEVKRETDKNSSDSLINKIDEIKTIVKEVTEFANEFNDRSKKVEPKVKEVIEDGKQVTTHLEQITKEIETLKSTGNGIANRFRRSLGVPFGLGTLVNGVDNDFRSVNESVTKITNLAKQLSEEGKKITANVETIKKEVDYFSKKSEIPLRDIEKLKEIYRQKFPLFERNNKRLQEIWSKLMGIFNQFTVEKTQSNYYNHLIYILLFLIIDSIVLLVLTYMSMISKTMKKILLFYIFGILSFNPFVWVSVVISFLSRPIKNRKRKFS</sequence>
<evidence type="ECO:0000313" key="3">
    <source>
        <dbReference type="Proteomes" id="UP000010103"/>
    </source>
</evidence>
<reference evidence="3" key="2">
    <citation type="journal article" date="2011" name="BMC Genomics">
        <title>Mycoplasma mycoides, from mycoides Small Colony to capri. A microevolutionary perspective.</title>
        <authorList>
            <person name="Thiaucourt F."/>
            <person name="Manso-Silvan L."/>
            <person name="Salah W."/>
            <person name="Barbe V."/>
            <person name="Berger A."/>
            <person name="Jacob D."/>
            <person name="Breton M."/>
            <person name="Dupuy V."/>
            <person name="Lomenech A.M."/>
            <person name="Blanchard A."/>
            <person name="Sirand-Pugnet P."/>
        </authorList>
    </citation>
    <scope>NUCLEOTIDE SEQUENCE [LARGE SCALE GENOMIC DNA]</scope>
    <source>
        <strain evidence="3">95010</strain>
    </source>
</reference>
<evidence type="ECO:0000313" key="2">
    <source>
        <dbReference type="EMBL" id="CBW53733.1"/>
    </source>
</evidence>